<dbReference type="SUPFAM" id="SSF50993">
    <property type="entry name" value="Peptidase/esterase 'gauge' domain"/>
    <property type="match status" value="1"/>
</dbReference>
<evidence type="ECO:0000256" key="1">
    <source>
        <dbReference type="ARBA" id="ARBA00022801"/>
    </source>
</evidence>
<dbReference type="SUPFAM" id="SSF53474">
    <property type="entry name" value="alpha/beta-Hydrolases"/>
    <property type="match status" value="1"/>
</dbReference>
<evidence type="ECO:0000256" key="2">
    <source>
        <dbReference type="SAM" id="SignalP"/>
    </source>
</evidence>
<dbReference type="InterPro" id="IPR001375">
    <property type="entry name" value="Peptidase_S9_cat"/>
</dbReference>
<reference evidence="4 5" key="1">
    <citation type="submission" date="2021-08" db="EMBL/GenBank/DDBJ databases">
        <authorList>
            <person name="Zhang D."/>
            <person name="Zhang A."/>
            <person name="Wang L."/>
        </authorList>
    </citation>
    <scope>NUCLEOTIDE SEQUENCE [LARGE SCALE GENOMIC DNA]</scope>
    <source>
        <strain evidence="4 5">WL0086</strain>
    </source>
</reference>
<dbReference type="EMBL" id="CP139781">
    <property type="protein sequence ID" value="WRQ90065.1"/>
    <property type="molecule type" value="Genomic_DNA"/>
</dbReference>
<sequence length="666" mass="71500">MKLPRFCRWSLWLLLPALVAPVVAQDSSSPAPTAAEATVAGPTPVEAFLRSPLIQVPALNRAGTHVAALFSGGGETYQLMVKEIGVDGSEVFIGGGNGVQVTGFWWLDDQHIAYTLANLGGAQLGLLVVDVNDPAGAYPVFQYGAATVVGVPAGSPMKPLVWVSVGGPDGQPAVVELDAALNQGGFIDVRGEENEEAWAQVAEFNDAHVLRVVPTPAGRTQLGYLADAEGNLGFAYTADENGRVVLHVWDGTGWIPSALDLEEIDIVDVGQQIGELLVRLRSGDGEPAGLFLMDSLTGEVGELVLRDENYDFNGAIYRDPASHTIVGAIYDRAAPTSVWFNESYRKLQGVLSAFFPGKLVQLLDGSNSGDLLLVAVSSDRNPPAYYTVNLTKRTVGLLASERPWINEDDLRPTSVIKYTTADGKKLDAYVTLPEGASKDNPAPLVVLPHGGPWARNSWGFDAEVQVLAARGYAVLQPNYRGSTGYDWLFAEKARADFAMMRLDVSRAVKTVLRTGMIDEKRVAISGGGFGGYLAVASMVDDPTLYACGVTFSGIYDWTRLANEIGLEREDDPSYGAIFKLLGDPATDRAQFNAISPAERIGQLQAPLLVVRELGGESVEQKEAEALVAELRAKQKPFEVLTLTGGSLLQTRLQLFEGIEAFLQKHL</sequence>
<dbReference type="Pfam" id="PF00326">
    <property type="entry name" value="Peptidase_S9"/>
    <property type="match status" value="1"/>
</dbReference>
<gene>
    <name evidence="4" type="ORF">K1X11_011655</name>
</gene>
<accession>A0ABZ1CFD7</accession>
<evidence type="ECO:0000313" key="4">
    <source>
        <dbReference type="EMBL" id="WRQ90065.1"/>
    </source>
</evidence>
<dbReference type="PANTHER" id="PTHR42776:SF27">
    <property type="entry name" value="DIPEPTIDYL PEPTIDASE FAMILY MEMBER 6"/>
    <property type="match status" value="1"/>
</dbReference>
<keyword evidence="5" id="KW-1185">Reference proteome</keyword>
<feature type="chain" id="PRO_5046331223" evidence="2">
    <location>
        <begin position="25"/>
        <end position="666"/>
    </location>
</feature>
<feature type="domain" description="Peptidase S9 prolyl oligopeptidase catalytic" evidence="3">
    <location>
        <begin position="458"/>
        <end position="644"/>
    </location>
</feature>
<proteinExistence type="predicted"/>
<dbReference type="PANTHER" id="PTHR42776">
    <property type="entry name" value="SERINE PEPTIDASE S9 FAMILY MEMBER"/>
    <property type="match status" value="1"/>
</dbReference>
<feature type="signal peptide" evidence="2">
    <location>
        <begin position="1"/>
        <end position="24"/>
    </location>
</feature>
<organism evidence="4 5">
    <name type="scientific">Actomonas aquatica</name>
    <dbReference type="NCBI Taxonomy" id="2866162"/>
    <lineage>
        <taxon>Bacteria</taxon>
        <taxon>Pseudomonadati</taxon>
        <taxon>Verrucomicrobiota</taxon>
        <taxon>Opitutia</taxon>
        <taxon>Opitutales</taxon>
        <taxon>Opitutaceae</taxon>
        <taxon>Actomonas</taxon>
    </lineage>
</organism>
<protein>
    <submittedName>
        <fullName evidence="4">Prolyl oligopeptidase family serine peptidase</fullName>
    </submittedName>
</protein>
<reference evidence="4 5" key="2">
    <citation type="submission" date="2023-12" db="EMBL/GenBank/DDBJ databases">
        <title>Description of an unclassified Opitutus bacterium of Verrucomicrobiota.</title>
        <authorList>
            <person name="Zhang D.-F."/>
        </authorList>
    </citation>
    <scope>NUCLEOTIDE SEQUENCE [LARGE SCALE GENOMIC DNA]</scope>
    <source>
        <strain evidence="4 5">WL0086</strain>
    </source>
</reference>
<evidence type="ECO:0000313" key="5">
    <source>
        <dbReference type="Proteomes" id="UP000738431"/>
    </source>
</evidence>
<keyword evidence="1" id="KW-0378">Hydrolase</keyword>
<dbReference type="RefSeq" id="WP_221032011.1">
    <property type="nucleotide sequence ID" value="NZ_CP139781.1"/>
</dbReference>
<keyword evidence="2" id="KW-0732">Signal</keyword>
<dbReference type="InterPro" id="IPR029058">
    <property type="entry name" value="AB_hydrolase_fold"/>
</dbReference>
<dbReference type="Proteomes" id="UP000738431">
    <property type="component" value="Chromosome"/>
</dbReference>
<dbReference type="Gene3D" id="3.40.50.1820">
    <property type="entry name" value="alpha/beta hydrolase"/>
    <property type="match status" value="1"/>
</dbReference>
<evidence type="ECO:0000259" key="3">
    <source>
        <dbReference type="Pfam" id="PF00326"/>
    </source>
</evidence>
<name>A0ABZ1CFD7_9BACT</name>